<name>A0A369I530_9BACT</name>
<dbReference type="RefSeq" id="WP_114464607.1">
    <property type="nucleotide sequence ID" value="NZ_QPIW01000049.1"/>
</dbReference>
<protein>
    <submittedName>
        <fullName evidence="1">DUF2958 domain-containing protein</fullName>
    </submittedName>
</protein>
<gene>
    <name evidence="1" type="ORF">DVG78_29565</name>
</gene>
<dbReference type="Proteomes" id="UP000253141">
    <property type="component" value="Unassembled WGS sequence"/>
</dbReference>
<sequence>MDFITPEQYQQLLDNDQNGQQDPAPVVMLHIPDTSSVWLLTSAFTANPDIAYGLITQKGQPPQMGCVSLYDLFINNEPAEAVQPEPAFVPQFPVSFYQAHAEQRNGTLDRNLLTTPLPY</sequence>
<evidence type="ECO:0000313" key="2">
    <source>
        <dbReference type="Proteomes" id="UP000253141"/>
    </source>
</evidence>
<dbReference type="EMBL" id="QPIW01000049">
    <property type="protein sequence ID" value="RDB02304.1"/>
    <property type="molecule type" value="Genomic_DNA"/>
</dbReference>
<reference evidence="1 2" key="1">
    <citation type="submission" date="2018-07" db="EMBL/GenBank/DDBJ databases">
        <title>Genome analysis of Runella aurantiaca.</title>
        <authorList>
            <person name="Yang X."/>
        </authorList>
    </citation>
    <scope>NUCLEOTIDE SEQUENCE [LARGE SCALE GENOMIC DNA]</scope>
    <source>
        <strain evidence="1 2">YX9</strain>
    </source>
</reference>
<comment type="caution">
    <text evidence="1">The sequence shown here is derived from an EMBL/GenBank/DDBJ whole genome shotgun (WGS) entry which is preliminary data.</text>
</comment>
<evidence type="ECO:0000313" key="1">
    <source>
        <dbReference type="EMBL" id="RDB02304.1"/>
    </source>
</evidence>
<dbReference type="Pfam" id="PF11171">
    <property type="entry name" value="DUF2958"/>
    <property type="match status" value="1"/>
</dbReference>
<accession>A0A369I530</accession>
<keyword evidence="2" id="KW-1185">Reference proteome</keyword>
<dbReference type="InterPro" id="IPR021341">
    <property type="entry name" value="DUF2958"/>
</dbReference>
<organism evidence="1 2">
    <name type="scientific">Runella aurantiaca</name>
    <dbReference type="NCBI Taxonomy" id="2282308"/>
    <lineage>
        <taxon>Bacteria</taxon>
        <taxon>Pseudomonadati</taxon>
        <taxon>Bacteroidota</taxon>
        <taxon>Cytophagia</taxon>
        <taxon>Cytophagales</taxon>
        <taxon>Spirosomataceae</taxon>
        <taxon>Runella</taxon>
    </lineage>
</organism>
<dbReference type="AlphaFoldDB" id="A0A369I530"/>
<proteinExistence type="predicted"/>